<reference evidence="3" key="1">
    <citation type="submission" date="2021-03" db="EMBL/GenBank/DDBJ databases">
        <title>Streptomyces poriferae sp. nov., a novel marine sponge-derived Actinobacteria species with anti-MRSA activity.</title>
        <authorList>
            <person name="Sandoval-Powers M."/>
            <person name="Kralova S."/>
            <person name="Nguyen G.-S."/>
            <person name="Fawwal D."/>
            <person name="Degnes K."/>
            <person name="Klinkenberg G."/>
            <person name="Sletta H."/>
            <person name="Wentzel A."/>
            <person name="Liles M.R."/>
        </authorList>
    </citation>
    <scope>NUCLEOTIDE SEQUENCE</scope>
    <source>
        <strain evidence="3">DSM 41794</strain>
    </source>
</reference>
<evidence type="ECO:0000256" key="1">
    <source>
        <dbReference type="SAM" id="MobiDB-lite"/>
    </source>
</evidence>
<dbReference type="RefSeq" id="WP_206963331.1">
    <property type="nucleotide sequence ID" value="NZ_BAAAJJ010000016.1"/>
</dbReference>
<keyword evidence="2" id="KW-1133">Transmembrane helix</keyword>
<name>A0A939JFA3_9ACTN</name>
<proteinExistence type="predicted"/>
<dbReference type="EMBL" id="JAFLRJ010000172">
    <property type="protein sequence ID" value="MBO0513916.1"/>
    <property type="molecule type" value="Genomic_DNA"/>
</dbReference>
<feature type="region of interest" description="Disordered" evidence="1">
    <location>
        <begin position="40"/>
        <end position="69"/>
    </location>
</feature>
<organism evidence="3 4">
    <name type="scientific">Streptomyces beijiangensis</name>
    <dbReference type="NCBI Taxonomy" id="163361"/>
    <lineage>
        <taxon>Bacteria</taxon>
        <taxon>Bacillati</taxon>
        <taxon>Actinomycetota</taxon>
        <taxon>Actinomycetes</taxon>
        <taxon>Kitasatosporales</taxon>
        <taxon>Streptomycetaceae</taxon>
        <taxon>Streptomyces</taxon>
    </lineage>
</organism>
<evidence type="ECO:0000313" key="3">
    <source>
        <dbReference type="EMBL" id="MBO0513916.1"/>
    </source>
</evidence>
<dbReference type="AlphaFoldDB" id="A0A939JFA3"/>
<evidence type="ECO:0000313" key="4">
    <source>
        <dbReference type="Proteomes" id="UP000664167"/>
    </source>
</evidence>
<dbReference type="Pfam" id="PF19721">
    <property type="entry name" value="DUF6215"/>
    <property type="match status" value="1"/>
</dbReference>
<dbReference type="Proteomes" id="UP000664167">
    <property type="component" value="Unassembled WGS sequence"/>
</dbReference>
<keyword evidence="2" id="KW-0812">Transmembrane</keyword>
<protein>
    <submittedName>
        <fullName evidence="3">Uncharacterized protein</fullName>
    </submittedName>
</protein>
<accession>A0A939JFA3</accession>
<evidence type="ECO:0000256" key="2">
    <source>
        <dbReference type="SAM" id="Phobius"/>
    </source>
</evidence>
<keyword evidence="4" id="KW-1185">Reference proteome</keyword>
<sequence length="236" mass="23961">MADDIDAPTKGPNAWGQAVAAVLLICALSVGLWAFGETASSNRDPSPAACSGGEPQKASGESGKAPRRVSGAQLCKALNRSDLAELLGTPGEMAKTAGGSGGSVKLAGGKEIATPSARVEFATYTVNLSATYDRLPVAGSAALLGDGAQRRKFLGRPAVFYSNRTISIRFRLDGSDTDSGPGVPARALVVAPDAKDSGGSLEVTLWRTDGGLPDDAALLRIAEKVLPTIPGWAAAG</sequence>
<dbReference type="InterPro" id="IPR046187">
    <property type="entry name" value="DUF6215"/>
</dbReference>
<keyword evidence="2" id="KW-0472">Membrane</keyword>
<gene>
    <name evidence="3" type="ORF">J0695_19235</name>
</gene>
<comment type="caution">
    <text evidence="3">The sequence shown here is derived from an EMBL/GenBank/DDBJ whole genome shotgun (WGS) entry which is preliminary data.</text>
</comment>
<feature type="transmembrane region" description="Helical" evidence="2">
    <location>
        <begin position="14"/>
        <end position="35"/>
    </location>
</feature>